<dbReference type="SUPFAM" id="SSF89082">
    <property type="entry name" value="Antibiotic binding domain of TipA-like multidrug resistance regulators"/>
    <property type="match status" value="1"/>
</dbReference>
<accession>A0A3B0SWP3</accession>
<evidence type="ECO:0000256" key="4">
    <source>
        <dbReference type="ARBA" id="ARBA00023163"/>
    </source>
</evidence>
<dbReference type="CDD" id="cd01106">
    <property type="entry name" value="HTH_TipAL-Mta"/>
    <property type="match status" value="1"/>
</dbReference>
<dbReference type="Gene3D" id="1.10.490.50">
    <property type="entry name" value="Antibiotic binding domain of TipA-like multidrug resistance regulators"/>
    <property type="match status" value="1"/>
</dbReference>
<dbReference type="Pfam" id="PF13411">
    <property type="entry name" value="MerR_1"/>
    <property type="match status" value="1"/>
</dbReference>
<dbReference type="InterPro" id="IPR009061">
    <property type="entry name" value="DNA-bd_dom_put_sf"/>
</dbReference>
<protein>
    <recommendedName>
        <fullName evidence="5">HTH merR-type domain-containing protein</fullName>
    </recommendedName>
</protein>
<dbReference type="PRINTS" id="PR00040">
    <property type="entry name" value="HTHMERR"/>
</dbReference>
<dbReference type="PROSITE" id="PS50937">
    <property type="entry name" value="HTH_MERR_2"/>
    <property type="match status" value="1"/>
</dbReference>
<evidence type="ECO:0000256" key="1">
    <source>
        <dbReference type="ARBA" id="ARBA00023015"/>
    </source>
</evidence>
<proteinExistence type="predicted"/>
<dbReference type="PROSITE" id="PS00552">
    <property type="entry name" value="HTH_MERR_1"/>
    <property type="match status" value="1"/>
</dbReference>
<dbReference type="InterPro" id="IPR036244">
    <property type="entry name" value="TipA-like_antibiotic-bd"/>
</dbReference>
<organism evidence="6">
    <name type="scientific">hydrothermal vent metagenome</name>
    <dbReference type="NCBI Taxonomy" id="652676"/>
    <lineage>
        <taxon>unclassified sequences</taxon>
        <taxon>metagenomes</taxon>
        <taxon>ecological metagenomes</taxon>
    </lineage>
</organism>
<dbReference type="EMBL" id="UOEK01000196">
    <property type="protein sequence ID" value="VAW00884.1"/>
    <property type="molecule type" value="Genomic_DNA"/>
</dbReference>
<dbReference type="AlphaFoldDB" id="A0A3B0SWP3"/>
<dbReference type="Pfam" id="PF07739">
    <property type="entry name" value="TipAS"/>
    <property type="match status" value="1"/>
</dbReference>
<keyword evidence="3" id="KW-0010">Activator</keyword>
<feature type="domain" description="HTH merR-type" evidence="5">
    <location>
        <begin position="5"/>
        <end position="72"/>
    </location>
</feature>
<evidence type="ECO:0000256" key="3">
    <source>
        <dbReference type="ARBA" id="ARBA00023159"/>
    </source>
</evidence>
<gene>
    <name evidence="6" type="ORF">MNBD_ACTINO02-1396</name>
</gene>
<dbReference type="PANTHER" id="PTHR30204:SF90">
    <property type="entry name" value="HTH-TYPE TRANSCRIPTIONAL ACTIVATOR MTA"/>
    <property type="match status" value="1"/>
</dbReference>
<dbReference type="GO" id="GO:0003677">
    <property type="term" value="F:DNA binding"/>
    <property type="evidence" value="ECO:0007669"/>
    <property type="project" value="UniProtKB-KW"/>
</dbReference>
<reference evidence="6" key="1">
    <citation type="submission" date="2018-06" db="EMBL/GenBank/DDBJ databases">
        <authorList>
            <person name="Zhirakovskaya E."/>
        </authorList>
    </citation>
    <scope>NUCLEOTIDE SEQUENCE</scope>
</reference>
<name>A0A3B0SWP3_9ZZZZ</name>
<dbReference type="InterPro" id="IPR047057">
    <property type="entry name" value="MerR_fam"/>
</dbReference>
<keyword evidence="2" id="KW-0238">DNA-binding</keyword>
<keyword evidence="4" id="KW-0804">Transcription</keyword>
<keyword evidence="1" id="KW-0805">Transcription regulation</keyword>
<evidence type="ECO:0000313" key="6">
    <source>
        <dbReference type="EMBL" id="VAW00884.1"/>
    </source>
</evidence>
<dbReference type="SMART" id="SM00422">
    <property type="entry name" value="HTH_MERR"/>
    <property type="match status" value="1"/>
</dbReference>
<dbReference type="GO" id="GO:0003700">
    <property type="term" value="F:DNA-binding transcription factor activity"/>
    <property type="evidence" value="ECO:0007669"/>
    <property type="project" value="InterPro"/>
</dbReference>
<evidence type="ECO:0000259" key="5">
    <source>
        <dbReference type="PROSITE" id="PS50937"/>
    </source>
</evidence>
<evidence type="ECO:0000256" key="2">
    <source>
        <dbReference type="ARBA" id="ARBA00023125"/>
    </source>
</evidence>
<dbReference type="InterPro" id="IPR000551">
    <property type="entry name" value="MerR-type_HTH_dom"/>
</dbReference>
<dbReference type="PANTHER" id="PTHR30204">
    <property type="entry name" value="REDOX-CYCLING DRUG-SENSING TRANSCRIPTIONAL ACTIVATOR SOXR"/>
    <property type="match status" value="1"/>
</dbReference>
<dbReference type="InterPro" id="IPR012925">
    <property type="entry name" value="TipAS_dom"/>
</dbReference>
<sequence length="251" mass="28467">METRTVGDVARMAGITVRTLHHYDEIGLLRPSERRDNDYRAYTDADVSRLQQILTYRELDLGLDEIARLLNETSDPVDALRQARHRVDRQLKKLRRIAARLDRAIDAELEGTPMTAYEKLEVFGDFDPDEFATEAEARWGGSELFADSAKRTSAYTPTDWKRQQAETDEIYRALLGLMREGVSADSAAAAELVDAHRSSIDKWFYECTPEIHAGLGEMYVLDERFRQNINRSGDGLAEFLSAAIAVRYSSA</sequence>
<dbReference type="Gene3D" id="1.10.1660.10">
    <property type="match status" value="1"/>
</dbReference>
<dbReference type="SUPFAM" id="SSF46955">
    <property type="entry name" value="Putative DNA-binding domain"/>
    <property type="match status" value="1"/>
</dbReference>